<gene>
    <name evidence="1" type="ORF">KUCAC02_023746</name>
</gene>
<dbReference type="EMBL" id="CM043806">
    <property type="protein sequence ID" value="KAI4812348.1"/>
    <property type="molecule type" value="Genomic_DNA"/>
</dbReference>
<reference evidence="1" key="1">
    <citation type="submission" date="2022-05" db="EMBL/GenBank/DDBJ databases">
        <title>Chromosome-level genome of Chaenocephalus aceratus.</title>
        <authorList>
            <person name="Park H."/>
        </authorList>
    </citation>
    <scope>NUCLEOTIDE SEQUENCE</scope>
    <source>
        <strain evidence="1">KU_202001</strain>
    </source>
</reference>
<evidence type="ECO:0000313" key="1">
    <source>
        <dbReference type="EMBL" id="KAI4812348.1"/>
    </source>
</evidence>
<dbReference type="Proteomes" id="UP001057452">
    <property type="component" value="Chromosome 22"/>
</dbReference>
<proteinExistence type="predicted"/>
<name>A0ACB9WG27_CHAAC</name>
<accession>A0ACB9WG27</accession>
<comment type="caution">
    <text evidence="1">The sequence shown here is derived from an EMBL/GenBank/DDBJ whole genome shotgun (WGS) entry which is preliminary data.</text>
</comment>
<sequence>MADRLLFHKDWPLVYSLGDEEPAYATNEPDEGGLGQWKSKKDKEVLQLKDKDCKRQYELLKLERDFQKQANVLRSKTEEAAAANERLKYTLLPHFYSADKRHRGIEGAATHVKLLSTVDASDVSGLHEKLDRKKKEYTEEIERLKRDLAATRDKKGVYLS</sequence>
<organism evidence="1 2">
    <name type="scientific">Chaenocephalus aceratus</name>
    <name type="common">Blackfin icefish</name>
    <name type="synonym">Chaenichthys aceratus</name>
    <dbReference type="NCBI Taxonomy" id="36190"/>
    <lineage>
        <taxon>Eukaryota</taxon>
        <taxon>Metazoa</taxon>
        <taxon>Chordata</taxon>
        <taxon>Craniata</taxon>
        <taxon>Vertebrata</taxon>
        <taxon>Euteleostomi</taxon>
        <taxon>Actinopterygii</taxon>
        <taxon>Neopterygii</taxon>
        <taxon>Teleostei</taxon>
        <taxon>Neoteleostei</taxon>
        <taxon>Acanthomorphata</taxon>
        <taxon>Eupercaria</taxon>
        <taxon>Perciformes</taxon>
        <taxon>Notothenioidei</taxon>
        <taxon>Channichthyidae</taxon>
        <taxon>Chaenocephalus</taxon>
    </lineage>
</organism>
<protein>
    <submittedName>
        <fullName evidence="1">Uncharacterized protein</fullName>
    </submittedName>
</protein>
<keyword evidence="2" id="KW-1185">Reference proteome</keyword>
<evidence type="ECO:0000313" key="2">
    <source>
        <dbReference type="Proteomes" id="UP001057452"/>
    </source>
</evidence>